<evidence type="ECO:0000313" key="2">
    <source>
        <dbReference type="EMBL" id="CAB9505326.1"/>
    </source>
</evidence>
<dbReference type="Proteomes" id="UP001153069">
    <property type="component" value="Unassembled WGS sequence"/>
</dbReference>
<feature type="compositionally biased region" description="Acidic residues" evidence="1">
    <location>
        <begin position="466"/>
        <end position="478"/>
    </location>
</feature>
<comment type="caution">
    <text evidence="2">The sequence shown here is derived from an EMBL/GenBank/DDBJ whole genome shotgun (WGS) entry which is preliminary data.</text>
</comment>
<dbReference type="EMBL" id="CAICTM010000226">
    <property type="protein sequence ID" value="CAB9505326.1"/>
    <property type="molecule type" value="Genomic_DNA"/>
</dbReference>
<protein>
    <submittedName>
        <fullName evidence="2">Hydroxyacylglutathione hydrolase</fullName>
    </submittedName>
</protein>
<organism evidence="2 3">
    <name type="scientific">Seminavis robusta</name>
    <dbReference type="NCBI Taxonomy" id="568900"/>
    <lineage>
        <taxon>Eukaryota</taxon>
        <taxon>Sar</taxon>
        <taxon>Stramenopiles</taxon>
        <taxon>Ochrophyta</taxon>
        <taxon>Bacillariophyta</taxon>
        <taxon>Bacillariophyceae</taxon>
        <taxon>Bacillariophycidae</taxon>
        <taxon>Naviculales</taxon>
        <taxon>Naviculaceae</taxon>
        <taxon>Seminavis</taxon>
    </lineage>
</organism>
<dbReference type="GO" id="GO:0016787">
    <property type="term" value="F:hydrolase activity"/>
    <property type="evidence" value="ECO:0007669"/>
    <property type="project" value="UniProtKB-KW"/>
</dbReference>
<evidence type="ECO:0000256" key="1">
    <source>
        <dbReference type="SAM" id="MobiDB-lite"/>
    </source>
</evidence>
<name>A0A9N8DN22_9STRA</name>
<proteinExistence type="predicted"/>
<dbReference type="OrthoDB" id="40132at2759"/>
<feature type="region of interest" description="Disordered" evidence="1">
    <location>
        <begin position="457"/>
        <end position="478"/>
    </location>
</feature>
<sequence length="548" mass="60146">MFSGGGGVPFEAGSDAEVDQGAYKDNAQEPSGWRWSHAVERCFAEIIVRGALCDNAYEDSRTIQDQFLIFPGHEYTTELLSRQFGVPPSGNLLDANKWKNFPPAYFFETVSELYVALHRRSLPQATGKVLAAAPTTLRKELAVNPHLRSLARRAELVVQAIKLWDAFFCKPKTPKGEEAAVMRVRNDKAKRKGKNLSSSLANIPKRKTAKTPGTEYSWNMDTRDASRTVFTTIYTSDLDSVISDLARGKLNPEEAAGLIGFALLGSRPSGMTLSDSEAMKLPPPAIRDTSCIQVSKKRLLAMLSHLGFLDSVDGQFLVGMIHALWREANEYTNGTSDATTVAGSHDSKYNAVGKAEEEGHDTTTDDEEDASDGSDLISLGTLKWILYGFPARQPSWFSSFCMPCGFGMTSSENALAQRQGTDAQAEHAVQVSSMKRRHGELVRHDVMTCMLCRSATGCPESHEQTEEGEDEGDQDKDEDSLRLEFSSHYIPHLNRAEAPSDYNGPRDDESFVTSSNDSAVEVSTITSLLAGDMYDFVDEDGTESAASR</sequence>
<keyword evidence="2" id="KW-0378">Hydrolase</keyword>
<feature type="compositionally biased region" description="Basic and acidic residues" evidence="1">
    <location>
        <begin position="354"/>
        <end position="363"/>
    </location>
</feature>
<evidence type="ECO:0000313" key="3">
    <source>
        <dbReference type="Proteomes" id="UP001153069"/>
    </source>
</evidence>
<feature type="region of interest" description="Disordered" evidence="1">
    <location>
        <begin position="494"/>
        <end position="518"/>
    </location>
</feature>
<accession>A0A9N8DN22</accession>
<reference evidence="2" key="1">
    <citation type="submission" date="2020-06" db="EMBL/GenBank/DDBJ databases">
        <authorList>
            <consortium name="Plant Systems Biology data submission"/>
        </authorList>
    </citation>
    <scope>NUCLEOTIDE SEQUENCE</scope>
    <source>
        <strain evidence="2">D6</strain>
    </source>
</reference>
<gene>
    <name evidence="2" type="ORF">SEMRO_227_G092430.1</name>
</gene>
<keyword evidence="3" id="KW-1185">Reference proteome</keyword>
<dbReference type="AlphaFoldDB" id="A0A9N8DN22"/>
<feature type="region of interest" description="Disordered" evidence="1">
    <location>
        <begin position="352"/>
        <end position="373"/>
    </location>
</feature>